<evidence type="ECO:0000256" key="4">
    <source>
        <dbReference type="ARBA" id="ARBA00022777"/>
    </source>
</evidence>
<proteinExistence type="inferred from homology"/>
<evidence type="ECO:0000313" key="10">
    <source>
        <dbReference type="Proteomes" id="UP000242188"/>
    </source>
</evidence>
<organism evidence="9 10">
    <name type="scientific">Mizuhopecten yessoensis</name>
    <name type="common">Japanese scallop</name>
    <name type="synonym">Patinopecten yessoensis</name>
    <dbReference type="NCBI Taxonomy" id="6573"/>
    <lineage>
        <taxon>Eukaryota</taxon>
        <taxon>Metazoa</taxon>
        <taxon>Spiralia</taxon>
        <taxon>Lophotrochozoa</taxon>
        <taxon>Mollusca</taxon>
        <taxon>Bivalvia</taxon>
        <taxon>Autobranchia</taxon>
        <taxon>Pteriomorphia</taxon>
        <taxon>Pectinida</taxon>
        <taxon>Pectinoidea</taxon>
        <taxon>Pectinidae</taxon>
        <taxon>Mizuhopecten</taxon>
    </lineage>
</organism>
<comment type="caution">
    <text evidence="9">The sequence shown here is derived from an EMBL/GenBank/DDBJ whole genome shotgun (WGS) entry which is preliminary data.</text>
</comment>
<evidence type="ECO:0000256" key="3">
    <source>
        <dbReference type="ARBA" id="ARBA00022741"/>
    </source>
</evidence>
<feature type="domain" description="GHMP kinase C-terminal" evidence="7">
    <location>
        <begin position="365"/>
        <end position="438"/>
    </location>
</feature>
<dbReference type="STRING" id="6573.A0A210R324"/>
<dbReference type="InterPro" id="IPR019539">
    <property type="entry name" value="GalKase_N"/>
</dbReference>
<dbReference type="Gene3D" id="3.30.230.10">
    <property type="match status" value="1"/>
</dbReference>
<keyword evidence="2" id="KW-0808">Transferase</keyword>
<dbReference type="InterPro" id="IPR036554">
    <property type="entry name" value="GHMP_kinase_C_sf"/>
</dbReference>
<comment type="similarity">
    <text evidence="1">Belongs to the GHMP kinase family. GalK subfamily.</text>
</comment>
<evidence type="ECO:0000259" key="6">
    <source>
        <dbReference type="Pfam" id="PF00288"/>
    </source>
</evidence>
<dbReference type="AlphaFoldDB" id="A0A210R324"/>
<dbReference type="EMBL" id="NEDP02000703">
    <property type="protein sequence ID" value="OWF55326.1"/>
    <property type="molecule type" value="Genomic_DNA"/>
</dbReference>
<dbReference type="PIRSF" id="PIRSF000530">
    <property type="entry name" value="Galactokinase"/>
    <property type="match status" value="1"/>
</dbReference>
<dbReference type="InterPro" id="IPR006206">
    <property type="entry name" value="Mevalonate/galactokinase"/>
</dbReference>
<dbReference type="InterPro" id="IPR006203">
    <property type="entry name" value="GHMP_knse_ATP-bd_CS"/>
</dbReference>
<keyword evidence="10" id="KW-1185">Reference proteome</keyword>
<dbReference type="InterPro" id="IPR000705">
    <property type="entry name" value="Galactokinase"/>
</dbReference>
<evidence type="ECO:0000313" key="9">
    <source>
        <dbReference type="EMBL" id="OWF55326.1"/>
    </source>
</evidence>
<dbReference type="GO" id="GO:0005524">
    <property type="term" value="F:ATP binding"/>
    <property type="evidence" value="ECO:0007669"/>
    <property type="project" value="UniProtKB-KW"/>
</dbReference>
<dbReference type="PRINTS" id="PR00473">
    <property type="entry name" value="GALCTOKINASE"/>
</dbReference>
<name>A0A210R324_MIZYE</name>
<dbReference type="PRINTS" id="PR00959">
    <property type="entry name" value="MEVGALKINASE"/>
</dbReference>
<dbReference type="PROSITE" id="PS00106">
    <property type="entry name" value="GALACTOKINASE"/>
    <property type="match status" value="1"/>
</dbReference>
<dbReference type="PANTHER" id="PTHR10457:SF7">
    <property type="entry name" value="GALACTOKINASE-RELATED"/>
    <property type="match status" value="1"/>
</dbReference>
<gene>
    <name evidence="9" type="ORF">KP79_PYT14659</name>
</gene>
<dbReference type="SUPFAM" id="SSF55060">
    <property type="entry name" value="GHMP Kinase, C-terminal domain"/>
    <property type="match status" value="1"/>
</dbReference>
<dbReference type="OrthoDB" id="187738at2759"/>
<dbReference type="Pfam" id="PF00288">
    <property type="entry name" value="GHMP_kinases_N"/>
    <property type="match status" value="1"/>
</dbReference>
<evidence type="ECO:0000259" key="7">
    <source>
        <dbReference type="Pfam" id="PF08544"/>
    </source>
</evidence>
<protein>
    <submittedName>
        <fullName evidence="9">N-acetylgalactosamine kinase</fullName>
    </submittedName>
</protein>
<dbReference type="Proteomes" id="UP000242188">
    <property type="component" value="Unassembled WGS sequence"/>
</dbReference>
<dbReference type="SUPFAM" id="SSF54211">
    <property type="entry name" value="Ribosomal protein S5 domain 2-like"/>
    <property type="match status" value="1"/>
</dbReference>
<dbReference type="GO" id="GO:0005829">
    <property type="term" value="C:cytosol"/>
    <property type="evidence" value="ECO:0007669"/>
    <property type="project" value="TreeGrafter"/>
</dbReference>
<evidence type="ECO:0000259" key="8">
    <source>
        <dbReference type="Pfam" id="PF10509"/>
    </source>
</evidence>
<evidence type="ECO:0000256" key="5">
    <source>
        <dbReference type="ARBA" id="ARBA00022840"/>
    </source>
</evidence>
<dbReference type="Pfam" id="PF08544">
    <property type="entry name" value="GHMP_kinases_C"/>
    <property type="match status" value="1"/>
</dbReference>
<dbReference type="PANTHER" id="PTHR10457">
    <property type="entry name" value="MEVALONATE KINASE/GALACTOKINASE"/>
    <property type="match status" value="1"/>
</dbReference>
<keyword evidence="4 9" id="KW-0418">Kinase</keyword>
<sequence>MISNMADTPLLIIPETQRNRYENLYRKFTDRFGHPPTFFGRAPGRVNIIGEHIDYSGYGVLPMAIEQDVVIAVSHDQASNTIVVSNTDPAFRDFECDKNDINLNKISPEWYNYFLCGVLGVHRHQGSHRQHVEGMACMVSGTVPISAGLSSSSALVCCSALITMHANRRCIPKDKLVDLSADCENFMATSTEGGNMDQAIAFMAEEGLAQFIEFSPLRITPVQLPPEVVFVITHSCTEIHKGATACFNIRVVECRIAAQVIAKKKGLAWRHVTTLRDVQEKLGLGLLDALAVAKELLHPDAYTKHEVCQMLEVTDDELSKTSLIAFTETENVFHLHNRAIHVYSEAERVHQFRRVCEIEGNDPDNLQQLGELMTASHWSCHHLFDCSSEELNILVKTCMESGALGSRLTGAGWGGCVVSMVPRNKVETFLQKVKENFYANEPSRSGRVETAVFISQPGGGAALYTF</sequence>
<dbReference type="Pfam" id="PF10509">
    <property type="entry name" value="GalKase_gal_bdg"/>
    <property type="match status" value="1"/>
</dbReference>
<dbReference type="InterPro" id="IPR013750">
    <property type="entry name" value="GHMP_kinase_C_dom"/>
</dbReference>
<keyword evidence="3" id="KW-0547">Nucleotide-binding</keyword>
<dbReference type="GO" id="GO:0004335">
    <property type="term" value="F:galactokinase activity"/>
    <property type="evidence" value="ECO:0007669"/>
    <property type="project" value="InterPro"/>
</dbReference>
<dbReference type="GO" id="GO:0006012">
    <property type="term" value="P:galactose metabolic process"/>
    <property type="evidence" value="ECO:0007669"/>
    <property type="project" value="InterPro"/>
</dbReference>
<dbReference type="InterPro" id="IPR006204">
    <property type="entry name" value="GHMP_kinase_N_dom"/>
</dbReference>
<dbReference type="InterPro" id="IPR020568">
    <property type="entry name" value="Ribosomal_Su5_D2-typ_SF"/>
</dbReference>
<dbReference type="Gene3D" id="3.30.70.3170">
    <property type="match status" value="1"/>
</dbReference>
<evidence type="ECO:0000256" key="2">
    <source>
        <dbReference type="ARBA" id="ARBA00022679"/>
    </source>
</evidence>
<feature type="domain" description="GHMP kinase N-terminal" evidence="6">
    <location>
        <begin position="118"/>
        <end position="203"/>
    </location>
</feature>
<keyword evidence="5" id="KW-0067">ATP-binding</keyword>
<dbReference type="InterPro" id="IPR014721">
    <property type="entry name" value="Ribsml_uS5_D2-typ_fold_subgr"/>
</dbReference>
<dbReference type="NCBIfam" id="TIGR00131">
    <property type="entry name" value="gal_kin"/>
    <property type="match status" value="1"/>
</dbReference>
<dbReference type="Gene3D" id="1.20.1440.340">
    <property type="match status" value="1"/>
</dbReference>
<reference evidence="9 10" key="1">
    <citation type="journal article" date="2017" name="Nat. Ecol. Evol.">
        <title>Scallop genome provides insights into evolution of bilaterian karyotype and development.</title>
        <authorList>
            <person name="Wang S."/>
            <person name="Zhang J."/>
            <person name="Jiao W."/>
            <person name="Li J."/>
            <person name="Xun X."/>
            <person name="Sun Y."/>
            <person name="Guo X."/>
            <person name="Huan P."/>
            <person name="Dong B."/>
            <person name="Zhang L."/>
            <person name="Hu X."/>
            <person name="Sun X."/>
            <person name="Wang J."/>
            <person name="Zhao C."/>
            <person name="Wang Y."/>
            <person name="Wang D."/>
            <person name="Huang X."/>
            <person name="Wang R."/>
            <person name="Lv J."/>
            <person name="Li Y."/>
            <person name="Zhang Z."/>
            <person name="Liu B."/>
            <person name="Lu W."/>
            <person name="Hui Y."/>
            <person name="Liang J."/>
            <person name="Zhou Z."/>
            <person name="Hou R."/>
            <person name="Li X."/>
            <person name="Liu Y."/>
            <person name="Li H."/>
            <person name="Ning X."/>
            <person name="Lin Y."/>
            <person name="Zhao L."/>
            <person name="Xing Q."/>
            <person name="Dou J."/>
            <person name="Li Y."/>
            <person name="Mao J."/>
            <person name="Guo H."/>
            <person name="Dou H."/>
            <person name="Li T."/>
            <person name="Mu C."/>
            <person name="Jiang W."/>
            <person name="Fu Q."/>
            <person name="Fu X."/>
            <person name="Miao Y."/>
            <person name="Liu J."/>
            <person name="Yu Q."/>
            <person name="Li R."/>
            <person name="Liao H."/>
            <person name="Li X."/>
            <person name="Kong Y."/>
            <person name="Jiang Z."/>
            <person name="Chourrout D."/>
            <person name="Li R."/>
            <person name="Bao Z."/>
        </authorList>
    </citation>
    <scope>NUCLEOTIDE SEQUENCE [LARGE SCALE GENOMIC DNA]</scope>
    <source>
        <strain evidence="9 10">PY_sf001</strain>
    </source>
</reference>
<accession>A0A210R324</accession>
<evidence type="ECO:0000256" key="1">
    <source>
        <dbReference type="ARBA" id="ARBA00006566"/>
    </source>
</evidence>
<dbReference type="PROSITE" id="PS00627">
    <property type="entry name" value="GHMP_KINASES_ATP"/>
    <property type="match status" value="1"/>
</dbReference>
<dbReference type="InterPro" id="IPR019741">
    <property type="entry name" value="Galactokinase_CS"/>
</dbReference>
<feature type="domain" description="Galactokinase N-terminal" evidence="8">
    <location>
        <begin position="27"/>
        <end position="74"/>
    </location>
</feature>